<dbReference type="PANTHER" id="PTHR37423:SF2">
    <property type="entry name" value="MEMBRANE-BOUND LYTIC MUREIN TRANSGLYCOSYLASE C"/>
    <property type="match status" value="1"/>
</dbReference>
<sequence length="182" mass="21507">MKFRRILIILIALVITYFSLTFIMKEYVFPYKYSEYVEKFSEEYDIDPLLVLSVIKTESDFKEDALSIREAKGLMQIMDKTGEWAGKEIGMNYFLPNMLFDPKINIRMGCWYLANLESEFTDLDLVIAAYNGGSGHVKEWLENKEYSKDGKKLDYIPFPETKKYVDKVKTNYSIYKYLYSKD</sequence>
<dbReference type="Pfam" id="PF01464">
    <property type="entry name" value="SLT"/>
    <property type="match status" value="1"/>
</dbReference>
<gene>
    <name evidence="2" type="ORF">SAMN04488529_101458</name>
</gene>
<protein>
    <submittedName>
        <fullName evidence="2">Soluble lytic murein transglycosylase</fullName>
    </submittedName>
</protein>
<dbReference type="Proteomes" id="UP000198597">
    <property type="component" value="Unassembled WGS sequence"/>
</dbReference>
<dbReference type="PANTHER" id="PTHR37423">
    <property type="entry name" value="SOLUBLE LYTIC MUREIN TRANSGLYCOSYLASE-RELATED"/>
    <property type="match status" value="1"/>
</dbReference>
<dbReference type="Gene3D" id="1.10.530.10">
    <property type="match status" value="1"/>
</dbReference>
<organism evidence="2 3">
    <name type="scientific">Clostridium gasigenes</name>
    <dbReference type="NCBI Taxonomy" id="94869"/>
    <lineage>
        <taxon>Bacteria</taxon>
        <taxon>Bacillati</taxon>
        <taxon>Bacillota</taxon>
        <taxon>Clostridia</taxon>
        <taxon>Eubacteriales</taxon>
        <taxon>Clostridiaceae</taxon>
        <taxon>Clostridium</taxon>
    </lineage>
</organism>
<evidence type="ECO:0000313" key="2">
    <source>
        <dbReference type="EMBL" id="SDO79763.1"/>
    </source>
</evidence>
<accession>A0A1H0MH52</accession>
<evidence type="ECO:0000259" key="1">
    <source>
        <dbReference type="Pfam" id="PF01464"/>
    </source>
</evidence>
<dbReference type="SUPFAM" id="SSF53955">
    <property type="entry name" value="Lysozyme-like"/>
    <property type="match status" value="1"/>
</dbReference>
<dbReference type="CDD" id="cd16896">
    <property type="entry name" value="LT_Slt70-like"/>
    <property type="match status" value="1"/>
</dbReference>
<feature type="domain" description="Transglycosylase SLT" evidence="1">
    <location>
        <begin position="36"/>
        <end position="148"/>
    </location>
</feature>
<dbReference type="InterPro" id="IPR023346">
    <property type="entry name" value="Lysozyme-like_dom_sf"/>
</dbReference>
<keyword evidence="3" id="KW-1185">Reference proteome</keyword>
<dbReference type="EMBL" id="FNJM01000001">
    <property type="protein sequence ID" value="SDO79763.1"/>
    <property type="molecule type" value="Genomic_DNA"/>
</dbReference>
<dbReference type="InterPro" id="IPR008258">
    <property type="entry name" value="Transglycosylase_SLT_dom_1"/>
</dbReference>
<name>A0A1H0MH52_9CLOT</name>
<evidence type="ECO:0000313" key="3">
    <source>
        <dbReference type="Proteomes" id="UP000198597"/>
    </source>
</evidence>
<dbReference type="STRING" id="94869.SAMN04488529_101458"/>
<dbReference type="OrthoDB" id="9815002at2"/>
<proteinExistence type="predicted"/>
<reference evidence="2 3" key="1">
    <citation type="submission" date="2016-10" db="EMBL/GenBank/DDBJ databases">
        <authorList>
            <person name="de Groot N.N."/>
        </authorList>
    </citation>
    <scope>NUCLEOTIDE SEQUENCE [LARGE SCALE GENOMIC DNA]</scope>
    <source>
        <strain evidence="2 3">DSM 12272</strain>
    </source>
</reference>
<dbReference type="AlphaFoldDB" id="A0A1H0MH52"/>
<dbReference type="RefSeq" id="WP_089965357.1">
    <property type="nucleotide sequence ID" value="NZ_FNJM01000001.1"/>
</dbReference>